<evidence type="ECO:0000256" key="3">
    <source>
        <dbReference type="ARBA" id="ARBA00022729"/>
    </source>
</evidence>
<keyword evidence="4" id="KW-0186">Copper</keyword>
<evidence type="ECO:0000256" key="7">
    <source>
        <dbReference type="SAM" id="SignalP"/>
    </source>
</evidence>
<comment type="subcellular location">
    <subcellularLocation>
        <location evidence="1">Cell envelope</location>
    </subcellularLocation>
</comment>
<dbReference type="InterPro" id="IPR032694">
    <property type="entry name" value="CopC/D"/>
</dbReference>
<evidence type="ECO:0000256" key="6">
    <source>
        <dbReference type="SAM" id="Phobius"/>
    </source>
</evidence>
<evidence type="ECO:0000313" key="10">
    <source>
        <dbReference type="Proteomes" id="UP000640786"/>
    </source>
</evidence>
<protein>
    <submittedName>
        <fullName evidence="9">Copper resistance protein CopC</fullName>
    </submittedName>
</protein>
<proteinExistence type="predicted"/>
<evidence type="ECO:0000256" key="1">
    <source>
        <dbReference type="ARBA" id="ARBA00004196"/>
    </source>
</evidence>
<feature type="region of interest" description="Disordered" evidence="5">
    <location>
        <begin position="122"/>
        <end position="151"/>
    </location>
</feature>
<keyword evidence="3 7" id="KW-0732">Signal</keyword>
<dbReference type="PANTHER" id="PTHR34820:SF4">
    <property type="entry name" value="INNER MEMBRANE PROTEIN YEBZ"/>
    <property type="match status" value="1"/>
</dbReference>
<keyword evidence="6" id="KW-1133">Transmembrane helix</keyword>
<evidence type="ECO:0000256" key="2">
    <source>
        <dbReference type="ARBA" id="ARBA00022723"/>
    </source>
</evidence>
<feature type="signal peptide" evidence="7">
    <location>
        <begin position="1"/>
        <end position="21"/>
    </location>
</feature>
<dbReference type="PANTHER" id="PTHR34820">
    <property type="entry name" value="INNER MEMBRANE PROTEIN YEBZ"/>
    <property type="match status" value="1"/>
</dbReference>
<feature type="domain" description="CopC" evidence="8">
    <location>
        <begin position="22"/>
        <end position="113"/>
    </location>
</feature>
<feature type="compositionally biased region" description="Basic and acidic residues" evidence="5">
    <location>
        <begin position="129"/>
        <end position="149"/>
    </location>
</feature>
<comment type="caution">
    <text evidence="9">The sequence shown here is derived from an EMBL/GenBank/DDBJ whole genome shotgun (WGS) entry which is preliminary data.</text>
</comment>
<organism evidence="9 10">
    <name type="scientific">Psychrobacillus faecigallinarum</name>
    <dbReference type="NCBI Taxonomy" id="2762235"/>
    <lineage>
        <taxon>Bacteria</taxon>
        <taxon>Bacillati</taxon>
        <taxon>Bacillota</taxon>
        <taxon>Bacilli</taxon>
        <taxon>Bacillales</taxon>
        <taxon>Bacillaceae</taxon>
        <taxon>Psychrobacillus</taxon>
    </lineage>
</organism>
<keyword evidence="6" id="KW-0812">Transmembrane</keyword>
<keyword evidence="10" id="KW-1185">Reference proteome</keyword>
<name>A0ABR8R9Z2_9BACI</name>
<dbReference type="Gene3D" id="2.60.40.1220">
    <property type="match status" value="1"/>
</dbReference>
<sequence>MKKIIFLVTICLLVIGGKAFAHTGLESSNPSNRSTVTDPIEEITLTFLTKIEQTSSFKIQGANNVEVPVKNIVVVDDIMTGSVDGMENGEYTLTWNIIGADGHPIQGDLTFAVNLPVEETPVQVTEEESQVKETEDKETAPINETKDVDSDQSSNSFFIGMIIVLALVIVVSIWWMNGRKKK</sequence>
<reference evidence="9 10" key="1">
    <citation type="submission" date="2020-08" db="EMBL/GenBank/DDBJ databases">
        <title>A Genomic Blueprint of the Chicken Gut Microbiome.</title>
        <authorList>
            <person name="Gilroy R."/>
            <person name="Ravi A."/>
            <person name="Getino M."/>
            <person name="Pursley I."/>
            <person name="Horton D.L."/>
            <person name="Alikhan N.-F."/>
            <person name="Baker D."/>
            <person name="Gharbi K."/>
            <person name="Hall N."/>
            <person name="Watson M."/>
            <person name="Adriaenssens E.M."/>
            <person name="Foster-Nyarko E."/>
            <person name="Jarju S."/>
            <person name="Secka A."/>
            <person name="Antonio M."/>
            <person name="Oren A."/>
            <person name="Chaudhuri R."/>
            <person name="La Ragione R.M."/>
            <person name="Hildebrand F."/>
            <person name="Pallen M.J."/>
        </authorList>
    </citation>
    <scope>NUCLEOTIDE SEQUENCE [LARGE SCALE GENOMIC DNA]</scope>
    <source>
        <strain evidence="9 10">Sa2BUA9</strain>
    </source>
</reference>
<dbReference type="EMBL" id="JACSQO010000004">
    <property type="protein sequence ID" value="MBD7944457.1"/>
    <property type="molecule type" value="Genomic_DNA"/>
</dbReference>
<gene>
    <name evidence="9" type="ORF">H9650_10050</name>
</gene>
<dbReference type="InterPro" id="IPR014755">
    <property type="entry name" value="Cu-Rt/internalin_Ig-like"/>
</dbReference>
<evidence type="ECO:0000256" key="4">
    <source>
        <dbReference type="ARBA" id="ARBA00023008"/>
    </source>
</evidence>
<feature type="chain" id="PRO_5045990235" evidence="7">
    <location>
        <begin position="22"/>
        <end position="182"/>
    </location>
</feature>
<dbReference type="SUPFAM" id="SSF81296">
    <property type="entry name" value="E set domains"/>
    <property type="match status" value="1"/>
</dbReference>
<dbReference type="RefSeq" id="WP_191697104.1">
    <property type="nucleotide sequence ID" value="NZ_JACSQO010000004.1"/>
</dbReference>
<dbReference type="Pfam" id="PF04234">
    <property type="entry name" value="CopC"/>
    <property type="match status" value="1"/>
</dbReference>
<dbReference type="InterPro" id="IPR007348">
    <property type="entry name" value="CopC_dom"/>
</dbReference>
<evidence type="ECO:0000313" key="9">
    <source>
        <dbReference type="EMBL" id="MBD7944457.1"/>
    </source>
</evidence>
<evidence type="ECO:0000256" key="5">
    <source>
        <dbReference type="SAM" id="MobiDB-lite"/>
    </source>
</evidence>
<evidence type="ECO:0000259" key="8">
    <source>
        <dbReference type="Pfam" id="PF04234"/>
    </source>
</evidence>
<dbReference type="InterPro" id="IPR014756">
    <property type="entry name" value="Ig_E-set"/>
</dbReference>
<feature type="transmembrane region" description="Helical" evidence="6">
    <location>
        <begin position="157"/>
        <end position="176"/>
    </location>
</feature>
<keyword evidence="6" id="KW-0472">Membrane</keyword>
<dbReference type="Proteomes" id="UP000640786">
    <property type="component" value="Unassembled WGS sequence"/>
</dbReference>
<keyword evidence="2" id="KW-0479">Metal-binding</keyword>
<accession>A0ABR8R9Z2</accession>